<accession>A0A5C3KTJ4</accession>
<dbReference type="EMBL" id="ML210211">
    <property type="protein sequence ID" value="TFK23842.1"/>
    <property type="molecule type" value="Genomic_DNA"/>
</dbReference>
<dbReference type="AlphaFoldDB" id="A0A5C3KTJ4"/>
<protein>
    <submittedName>
        <fullName evidence="2">Uncharacterized protein</fullName>
    </submittedName>
</protein>
<keyword evidence="3" id="KW-1185">Reference proteome</keyword>
<organism evidence="2 3">
    <name type="scientific">Coprinopsis marcescibilis</name>
    <name type="common">Agaric fungus</name>
    <name type="synonym">Psathyrella marcescibilis</name>
    <dbReference type="NCBI Taxonomy" id="230819"/>
    <lineage>
        <taxon>Eukaryota</taxon>
        <taxon>Fungi</taxon>
        <taxon>Dikarya</taxon>
        <taxon>Basidiomycota</taxon>
        <taxon>Agaricomycotina</taxon>
        <taxon>Agaricomycetes</taxon>
        <taxon>Agaricomycetidae</taxon>
        <taxon>Agaricales</taxon>
        <taxon>Agaricineae</taxon>
        <taxon>Psathyrellaceae</taxon>
        <taxon>Coprinopsis</taxon>
    </lineage>
</organism>
<sequence length="276" mass="31492">MSLSSLDPGLYRGKPTVPLNFWLEAHFPFYHDFLTFRVHFTTQPYPTTGTKIPLKAKVDRFRHYTLGSRRGGYGLTWSYRSQPQTSERSSDSKQKLSDAEDPTTEESPVPAIHSDRKPCKQRSPQKTENESYLTLRIRPLMKAKDPPPPRAATIPQVGTIPGVLPDVPASARFDTFWTKQRFGELPRGADPEFKRLAAAWFHLIEEACADEYKHFLASAIQCQWLVDDGKRNQTFGAALRARDLHSHLVNHLHLHISKTKRKGRENSAGRDDNAFR</sequence>
<evidence type="ECO:0000256" key="1">
    <source>
        <dbReference type="SAM" id="MobiDB-lite"/>
    </source>
</evidence>
<evidence type="ECO:0000313" key="3">
    <source>
        <dbReference type="Proteomes" id="UP000307440"/>
    </source>
</evidence>
<gene>
    <name evidence="2" type="ORF">FA15DRAFT_656416</name>
</gene>
<evidence type="ECO:0000313" key="2">
    <source>
        <dbReference type="EMBL" id="TFK23842.1"/>
    </source>
</evidence>
<feature type="compositionally biased region" description="Polar residues" evidence="1">
    <location>
        <begin position="78"/>
        <end position="87"/>
    </location>
</feature>
<feature type="region of interest" description="Disordered" evidence="1">
    <location>
        <begin position="75"/>
        <end position="131"/>
    </location>
</feature>
<proteinExistence type="predicted"/>
<feature type="compositionally biased region" description="Polar residues" evidence="1">
    <location>
        <begin position="122"/>
        <end position="131"/>
    </location>
</feature>
<reference evidence="2 3" key="1">
    <citation type="journal article" date="2019" name="Nat. Ecol. Evol.">
        <title>Megaphylogeny resolves global patterns of mushroom evolution.</title>
        <authorList>
            <person name="Varga T."/>
            <person name="Krizsan K."/>
            <person name="Foldi C."/>
            <person name="Dima B."/>
            <person name="Sanchez-Garcia M."/>
            <person name="Sanchez-Ramirez S."/>
            <person name="Szollosi G.J."/>
            <person name="Szarkandi J.G."/>
            <person name="Papp V."/>
            <person name="Albert L."/>
            <person name="Andreopoulos W."/>
            <person name="Angelini C."/>
            <person name="Antonin V."/>
            <person name="Barry K.W."/>
            <person name="Bougher N.L."/>
            <person name="Buchanan P."/>
            <person name="Buyck B."/>
            <person name="Bense V."/>
            <person name="Catcheside P."/>
            <person name="Chovatia M."/>
            <person name="Cooper J."/>
            <person name="Damon W."/>
            <person name="Desjardin D."/>
            <person name="Finy P."/>
            <person name="Geml J."/>
            <person name="Haridas S."/>
            <person name="Hughes K."/>
            <person name="Justo A."/>
            <person name="Karasinski D."/>
            <person name="Kautmanova I."/>
            <person name="Kiss B."/>
            <person name="Kocsube S."/>
            <person name="Kotiranta H."/>
            <person name="LaButti K.M."/>
            <person name="Lechner B.E."/>
            <person name="Liimatainen K."/>
            <person name="Lipzen A."/>
            <person name="Lukacs Z."/>
            <person name="Mihaltcheva S."/>
            <person name="Morgado L.N."/>
            <person name="Niskanen T."/>
            <person name="Noordeloos M.E."/>
            <person name="Ohm R.A."/>
            <person name="Ortiz-Santana B."/>
            <person name="Ovrebo C."/>
            <person name="Racz N."/>
            <person name="Riley R."/>
            <person name="Savchenko A."/>
            <person name="Shiryaev A."/>
            <person name="Soop K."/>
            <person name="Spirin V."/>
            <person name="Szebenyi C."/>
            <person name="Tomsovsky M."/>
            <person name="Tulloss R.E."/>
            <person name="Uehling J."/>
            <person name="Grigoriev I.V."/>
            <person name="Vagvolgyi C."/>
            <person name="Papp T."/>
            <person name="Martin F.M."/>
            <person name="Miettinen O."/>
            <person name="Hibbett D.S."/>
            <person name="Nagy L.G."/>
        </authorList>
    </citation>
    <scope>NUCLEOTIDE SEQUENCE [LARGE SCALE GENOMIC DNA]</scope>
    <source>
        <strain evidence="2 3">CBS 121175</strain>
    </source>
</reference>
<name>A0A5C3KTJ4_COPMA</name>
<feature type="region of interest" description="Disordered" evidence="1">
    <location>
        <begin position="256"/>
        <end position="276"/>
    </location>
</feature>
<dbReference type="Proteomes" id="UP000307440">
    <property type="component" value="Unassembled WGS sequence"/>
</dbReference>
<feature type="compositionally biased region" description="Basic and acidic residues" evidence="1">
    <location>
        <begin position="88"/>
        <end position="98"/>
    </location>
</feature>
<feature type="compositionally biased region" description="Basic and acidic residues" evidence="1">
    <location>
        <begin position="264"/>
        <end position="276"/>
    </location>
</feature>